<proteinExistence type="predicted"/>
<evidence type="ECO:0000313" key="2">
    <source>
        <dbReference type="Proteomes" id="UP000030652"/>
    </source>
</evidence>
<organism evidence="1 2">
    <name type="scientific">Candidatus Scalindua brodae</name>
    <dbReference type="NCBI Taxonomy" id="237368"/>
    <lineage>
        <taxon>Bacteria</taxon>
        <taxon>Pseudomonadati</taxon>
        <taxon>Planctomycetota</taxon>
        <taxon>Candidatus Brocadiia</taxon>
        <taxon>Candidatus Brocadiales</taxon>
        <taxon>Candidatus Scalinduaceae</taxon>
        <taxon>Candidatus Scalindua</taxon>
    </lineage>
</organism>
<name>A0A0B0EL40_9BACT</name>
<evidence type="ECO:0000313" key="1">
    <source>
        <dbReference type="EMBL" id="KHE91365.1"/>
    </source>
</evidence>
<protein>
    <submittedName>
        <fullName evidence="1">Uncharacterized protein</fullName>
    </submittedName>
</protein>
<dbReference type="EMBL" id="JRYO01000206">
    <property type="protein sequence ID" value="KHE91365.1"/>
    <property type="molecule type" value="Genomic_DNA"/>
</dbReference>
<dbReference type="Proteomes" id="UP000030652">
    <property type="component" value="Unassembled WGS sequence"/>
</dbReference>
<reference evidence="1 2" key="1">
    <citation type="submission" date="2014-10" db="EMBL/GenBank/DDBJ databases">
        <title>Draft genome of anammox bacterium scalindua brodae, obtained using differential coverage binning of sequence data from two enrichment reactors.</title>
        <authorList>
            <person name="Speth D.R."/>
            <person name="Russ L."/>
            <person name="Kartal B."/>
            <person name="Op den Camp H.J."/>
            <person name="Dutilh B.E."/>
            <person name="Jetten M.S."/>
        </authorList>
    </citation>
    <scope>NUCLEOTIDE SEQUENCE [LARGE SCALE GENOMIC DNA]</scope>
    <source>
        <strain evidence="1">RU1</strain>
    </source>
</reference>
<comment type="caution">
    <text evidence="1">The sequence shown here is derived from an EMBL/GenBank/DDBJ whole genome shotgun (WGS) entry which is preliminary data.</text>
</comment>
<gene>
    <name evidence="1" type="ORF">SCABRO_02894</name>
</gene>
<dbReference type="AlphaFoldDB" id="A0A0B0EL40"/>
<sequence>MLSQVCAYVYKKALTCENFFDVMGLGRGVDSVFLKFANRFHDYQVSGSAAGVREGANQSNSAYNLGYTSQ</sequence>
<accession>A0A0B0EL40</accession>